<name>A0A3S0J8F3_9GAMM</name>
<dbReference type="Proteomes" id="UP000267400">
    <property type="component" value="Unassembled WGS sequence"/>
</dbReference>
<keyword evidence="2" id="KW-1185">Reference proteome</keyword>
<protein>
    <submittedName>
        <fullName evidence="1">Uncharacterized protein</fullName>
    </submittedName>
</protein>
<dbReference type="EMBL" id="RXNS01000014">
    <property type="protein sequence ID" value="RTR01115.1"/>
    <property type="molecule type" value="Genomic_DNA"/>
</dbReference>
<comment type="caution">
    <text evidence="1">The sequence shown here is derived from an EMBL/GenBank/DDBJ whole genome shotgun (WGS) entry which is preliminary data.</text>
</comment>
<evidence type="ECO:0000313" key="1">
    <source>
        <dbReference type="EMBL" id="RTR01115.1"/>
    </source>
</evidence>
<gene>
    <name evidence="1" type="ORF">EKG36_14745</name>
</gene>
<dbReference type="AlphaFoldDB" id="A0A3S0J8F3"/>
<proteinExistence type="predicted"/>
<dbReference type="OrthoDB" id="9798454at2"/>
<dbReference type="RefSeq" id="WP_126485408.1">
    <property type="nucleotide sequence ID" value="NZ_RXNS01000014.1"/>
</dbReference>
<accession>A0A3S0J8F3</accession>
<sequence>MATLMEPLHCSLYYLGLEVLSPQVIHGVQGGGLSYQDETAFRDHLEREKQAWARRLEGLGTEATNPFSGWDDWDEQ</sequence>
<evidence type="ECO:0000313" key="2">
    <source>
        <dbReference type="Proteomes" id="UP000267400"/>
    </source>
</evidence>
<reference evidence="1 2" key="1">
    <citation type="submission" date="2018-12" db="EMBL/GenBank/DDBJ databases">
        <authorList>
            <person name="Yu L."/>
        </authorList>
    </citation>
    <scope>NUCLEOTIDE SEQUENCE [LARGE SCALE GENOMIC DNA]</scope>
    <source>
        <strain evidence="1 2">11S</strain>
    </source>
</reference>
<organism evidence="1 2">
    <name type="scientific">Halomonas nitroreducens</name>
    <dbReference type="NCBI Taxonomy" id="447425"/>
    <lineage>
        <taxon>Bacteria</taxon>
        <taxon>Pseudomonadati</taxon>
        <taxon>Pseudomonadota</taxon>
        <taxon>Gammaproteobacteria</taxon>
        <taxon>Oceanospirillales</taxon>
        <taxon>Halomonadaceae</taxon>
        <taxon>Halomonas</taxon>
    </lineage>
</organism>